<dbReference type="InterPro" id="IPR051045">
    <property type="entry name" value="TonB-dependent_transducer"/>
</dbReference>
<reference evidence="13 14" key="1">
    <citation type="submission" date="2020-04" db="EMBL/GenBank/DDBJ databases">
        <authorList>
            <person name="Yin C."/>
        </authorList>
    </citation>
    <scope>NUCLEOTIDE SEQUENCE [LARGE SCALE GENOMIC DNA]</scope>
    <source>
        <strain evidence="13 14">Ak56</strain>
    </source>
</reference>
<dbReference type="Pfam" id="PF03544">
    <property type="entry name" value="TonB_C"/>
    <property type="match status" value="1"/>
</dbReference>
<keyword evidence="6 11" id="KW-0812">Transmembrane</keyword>
<dbReference type="RefSeq" id="WP_168738122.1">
    <property type="nucleotide sequence ID" value="NZ_JABAHZ010000002.1"/>
</dbReference>
<feature type="region of interest" description="Disordered" evidence="10">
    <location>
        <begin position="149"/>
        <end position="185"/>
    </location>
</feature>
<evidence type="ECO:0000256" key="9">
    <source>
        <dbReference type="ARBA" id="ARBA00023136"/>
    </source>
</evidence>
<comment type="similarity">
    <text evidence="2">Belongs to the TonB family.</text>
</comment>
<keyword evidence="14" id="KW-1185">Reference proteome</keyword>
<comment type="subcellular location">
    <subcellularLocation>
        <location evidence="1">Cell inner membrane</location>
        <topology evidence="1">Single-pass membrane protein</topology>
        <orientation evidence="1">Periplasmic side</orientation>
    </subcellularLocation>
</comment>
<evidence type="ECO:0000256" key="8">
    <source>
        <dbReference type="ARBA" id="ARBA00022989"/>
    </source>
</evidence>
<dbReference type="GO" id="GO:0098797">
    <property type="term" value="C:plasma membrane protein complex"/>
    <property type="evidence" value="ECO:0007669"/>
    <property type="project" value="TreeGrafter"/>
</dbReference>
<feature type="region of interest" description="Disordered" evidence="10">
    <location>
        <begin position="204"/>
        <end position="232"/>
    </location>
</feature>
<evidence type="ECO:0000256" key="3">
    <source>
        <dbReference type="ARBA" id="ARBA00022448"/>
    </source>
</evidence>
<gene>
    <name evidence="13" type="ORF">HGH91_08920</name>
</gene>
<accession>A0A847SI74</accession>
<dbReference type="GO" id="GO:0015031">
    <property type="term" value="P:protein transport"/>
    <property type="evidence" value="ECO:0007669"/>
    <property type="project" value="UniProtKB-KW"/>
</dbReference>
<dbReference type="AlphaFoldDB" id="A0A847SI74"/>
<evidence type="ECO:0000256" key="5">
    <source>
        <dbReference type="ARBA" id="ARBA00022519"/>
    </source>
</evidence>
<evidence type="ECO:0000256" key="6">
    <source>
        <dbReference type="ARBA" id="ARBA00022692"/>
    </source>
</evidence>
<dbReference type="SUPFAM" id="SSF74653">
    <property type="entry name" value="TolA/TonB C-terminal domain"/>
    <property type="match status" value="1"/>
</dbReference>
<dbReference type="Proteomes" id="UP000552864">
    <property type="component" value="Unassembled WGS sequence"/>
</dbReference>
<keyword evidence="5" id="KW-0997">Cell inner membrane</keyword>
<evidence type="ECO:0000256" key="11">
    <source>
        <dbReference type="SAM" id="Phobius"/>
    </source>
</evidence>
<keyword evidence="3" id="KW-0813">Transport</keyword>
<dbReference type="PANTHER" id="PTHR33446">
    <property type="entry name" value="PROTEIN TONB-RELATED"/>
    <property type="match status" value="1"/>
</dbReference>
<organism evidence="13 14">
    <name type="scientific">Chitinophaga eiseniae</name>
    <dbReference type="NCBI Taxonomy" id="634771"/>
    <lineage>
        <taxon>Bacteria</taxon>
        <taxon>Pseudomonadati</taxon>
        <taxon>Bacteroidota</taxon>
        <taxon>Chitinophagia</taxon>
        <taxon>Chitinophagales</taxon>
        <taxon>Chitinophagaceae</taxon>
        <taxon>Chitinophaga</taxon>
    </lineage>
</organism>
<evidence type="ECO:0000256" key="7">
    <source>
        <dbReference type="ARBA" id="ARBA00022927"/>
    </source>
</evidence>
<feature type="transmembrane region" description="Helical" evidence="11">
    <location>
        <begin position="82"/>
        <end position="104"/>
    </location>
</feature>
<evidence type="ECO:0000313" key="13">
    <source>
        <dbReference type="EMBL" id="NLR78745.1"/>
    </source>
</evidence>
<keyword evidence="4" id="KW-1003">Cell membrane</keyword>
<proteinExistence type="inferred from homology"/>
<dbReference type="InterPro" id="IPR037682">
    <property type="entry name" value="TonB_C"/>
</dbReference>
<protein>
    <submittedName>
        <fullName evidence="13">TonB family protein</fullName>
    </submittedName>
</protein>
<comment type="caution">
    <text evidence="13">The sequence shown here is derived from an EMBL/GenBank/DDBJ whole genome shotgun (WGS) entry which is preliminary data.</text>
</comment>
<sequence length="418" mass="44443">MSDKRPHIEPEELAGLIHQYLAGELDDKAMHDLERWALDDPFLADALDGYAQHSPDQQAQQADLTARLAQRIAPEKGKVRALYYRWAAAAAILFLMFSAGWFLWNQQKAAPPIAGIPAVPTPAADSAVLAPVPASPGTDKLANANKIAPETSRAPQVLSKNSENEPAAELSPTQDDVGEAAPAVAPPPPTVAVAPAPVAAPALKSASPATWAPAKPTARSEGDRGFVSSDLYKRKRQTDTPLLGNVALLDNKDKALNEVVVIGYGAQKKESASTKLMIRGISSDSGLQGALQGKVAGVAIGRESNALNDVVVVGYGRSEDAEDLGYRAPSPVTGLTAFENYLNTKTINPENKYNGVVRVAFTVMPDGSLQNFKILRHLNEACDAEAIRVIKEGPSWTPASDGKPAKVKVKVKFSVKKN</sequence>
<name>A0A847SI74_9BACT</name>
<evidence type="ECO:0000256" key="1">
    <source>
        <dbReference type="ARBA" id="ARBA00004383"/>
    </source>
</evidence>
<dbReference type="GO" id="GO:0055085">
    <property type="term" value="P:transmembrane transport"/>
    <property type="evidence" value="ECO:0007669"/>
    <property type="project" value="InterPro"/>
</dbReference>
<evidence type="ECO:0000256" key="4">
    <source>
        <dbReference type="ARBA" id="ARBA00022475"/>
    </source>
</evidence>
<dbReference type="NCBIfam" id="TIGR01352">
    <property type="entry name" value="tonB_Cterm"/>
    <property type="match status" value="1"/>
</dbReference>
<evidence type="ECO:0000256" key="2">
    <source>
        <dbReference type="ARBA" id="ARBA00006555"/>
    </source>
</evidence>
<keyword evidence="8 11" id="KW-1133">Transmembrane helix</keyword>
<evidence type="ECO:0000313" key="14">
    <source>
        <dbReference type="Proteomes" id="UP000552864"/>
    </source>
</evidence>
<dbReference type="InterPro" id="IPR006260">
    <property type="entry name" value="TonB/TolA_C"/>
</dbReference>
<dbReference type="GO" id="GO:0031992">
    <property type="term" value="F:energy transducer activity"/>
    <property type="evidence" value="ECO:0007669"/>
    <property type="project" value="TreeGrafter"/>
</dbReference>
<feature type="domain" description="TonB C-terminal" evidence="12">
    <location>
        <begin position="351"/>
        <end position="413"/>
    </location>
</feature>
<keyword evidence="9 11" id="KW-0472">Membrane</keyword>
<dbReference type="Gene3D" id="3.30.1150.10">
    <property type="match status" value="1"/>
</dbReference>
<keyword evidence="7" id="KW-0653">Protein transport</keyword>
<dbReference type="EMBL" id="JABAHZ010000002">
    <property type="protein sequence ID" value="NLR78745.1"/>
    <property type="molecule type" value="Genomic_DNA"/>
</dbReference>
<dbReference type="PANTHER" id="PTHR33446:SF2">
    <property type="entry name" value="PROTEIN TONB"/>
    <property type="match status" value="1"/>
</dbReference>
<evidence type="ECO:0000256" key="10">
    <source>
        <dbReference type="SAM" id="MobiDB-lite"/>
    </source>
</evidence>
<evidence type="ECO:0000259" key="12">
    <source>
        <dbReference type="Pfam" id="PF03544"/>
    </source>
</evidence>